<dbReference type="CDD" id="cd14797">
    <property type="entry name" value="DUF302"/>
    <property type="match status" value="1"/>
</dbReference>
<sequence>MSYTINRVIEDADFEAVDARTRKALADHSFGVLTEIDVQSTMKKKLDNDMAAYRILGACNPAMAWEAIGVEPRVGAMLPCNVILREVAEGIEVSAVDPVSSMSGIDNPELTKIAGEVRDRLAVVVEAI</sequence>
<dbReference type="Pfam" id="PF03625">
    <property type="entry name" value="DUF302"/>
    <property type="match status" value="1"/>
</dbReference>
<gene>
    <name evidence="2" type="ORF">V6X64_03125</name>
</gene>
<dbReference type="PANTHER" id="PTHR38342:SF1">
    <property type="entry name" value="SLR5037 PROTEIN"/>
    <property type="match status" value="1"/>
</dbReference>
<dbReference type="InterPro" id="IPR016796">
    <property type="entry name" value="UCP021774"/>
</dbReference>
<dbReference type="SUPFAM" id="SSF103247">
    <property type="entry name" value="TT1751-like"/>
    <property type="match status" value="1"/>
</dbReference>
<accession>A0ABV3S8D0</accession>
<dbReference type="Proteomes" id="UP001556653">
    <property type="component" value="Unassembled WGS sequence"/>
</dbReference>
<dbReference type="PIRSF" id="PIRSF021774">
    <property type="entry name" value="UCP021774"/>
    <property type="match status" value="1"/>
</dbReference>
<dbReference type="RefSeq" id="WP_367966469.1">
    <property type="nucleotide sequence ID" value="NZ_JBAKFJ010000001.1"/>
</dbReference>
<protein>
    <submittedName>
        <fullName evidence="2">DUF302 domain-containing protein</fullName>
    </submittedName>
</protein>
<dbReference type="InterPro" id="IPR005180">
    <property type="entry name" value="DUF302"/>
</dbReference>
<feature type="domain" description="DUF302" evidence="1">
    <location>
        <begin position="36"/>
        <end position="98"/>
    </location>
</feature>
<dbReference type="InterPro" id="IPR035923">
    <property type="entry name" value="TT1751-like_sf"/>
</dbReference>
<name>A0ABV3S8D0_9GAMM</name>
<evidence type="ECO:0000313" key="3">
    <source>
        <dbReference type="Proteomes" id="UP001556653"/>
    </source>
</evidence>
<evidence type="ECO:0000313" key="2">
    <source>
        <dbReference type="EMBL" id="MEX0385987.1"/>
    </source>
</evidence>
<evidence type="ECO:0000259" key="1">
    <source>
        <dbReference type="Pfam" id="PF03625"/>
    </source>
</evidence>
<keyword evidence="3" id="KW-1185">Reference proteome</keyword>
<dbReference type="Gene3D" id="3.30.310.70">
    <property type="entry name" value="TT1751-like domain"/>
    <property type="match status" value="1"/>
</dbReference>
<dbReference type="PANTHER" id="PTHR38342">
    <property type="entry name" value="SLR5037 PROTEIN"/>
    <property type="match status" value="1"/>
</dbReference>
<organism evidence="2 3">
    <name type="scientific">Spiribacter onubensis</name>
    <dbReference type="NCBI Taxonomy" id="3122420"/>
    <lineage>
        <taxon>Bacteria</taxon>
        <taxon>Pseudomonadati</taxon>
        <taxon>Pseudomonadota</taxon>
        <taxon>Gammaproteobacteria</taxon>
        <taxon>Chromatiales</taxon>
        <taxon>Ectothiorhodospiraceae</taxon>
        <taxon>Spiribacter</taxon>
    </lineage>
</organism>
<dbReference type="EMBL" id="JBAKFJ010000001">
    <property type="protein sequence ID" value="MEX0385987.1"/>
    <property type="molecule type" value="Genomic_DNA"/>
</dbReference>
<comment type="caution">
    <text evidence="2">The sequence shown here is derived from an EMBL/GenBank/DDBJ whole genome shotgun (WGS) entry which is preliminary data.</text>
</comment>
<proteinExistence type="predicted"/>
<reference evidence="2 3" key="1">
    <citation type="submission" date="2024-02" db="EMBL/GenBank/DDBJ databases">
        <title>New especies of Spiribacter isolated from saline water.</title>
        <authorList>
            <person name="Leon M.J."/>
            <person name="De La Haba R."/>
            <person name="Sanchez-Porro C."/>
            <person name="Ventosa A."/>
        </authorList>
    </citation>
    <scope>NUCLEOTIDE SEQUENCE [LARGE SCALE GENOMIC DNA]</scope>
    <source>
        <strain evidence="3">ag22IC4-227</strain>
    </source>
</reference>